<dbReference type="Pfam" id="PF03460">
    <property type="entry name" value="NIR_SIR_ferr"/>
    <property type="match status" value="1"/>
</dbReference>
<evidence type="ECO:0000259" key="7">
    <source>
        <dbReference type="Pfam" id="PF03460"/>
    </source>
</evidence>
<evidence type="ECO:0000313" key="9">
    <source>
        <dbReference type="Proteomes" id="UP000056109"/>
    </source>
</evidence>
<dbReference type="Proteomes" id="UP000056109">
    <property type="component" value="Chromosome I"/>
</dbReference>
<dbReference type="EMBL" id="LN606600">
    <property type="protein sequence ID" value="CEF42759.1"/>
    <property type="molecule type" value="Genomic_DNA"/>
</dbReference>
<dbReference type="KEGG" id="asz:ASN_3532"/>
<reference evidence="9" key="1">
    <citation type="submission" date="2014-09" db="EMBL/GenBank/DDBJ databases">
        <authorList>
            <person name="Illeghems K.G."/>
        </authorList>
    </citation>
    <scope>NUCLEOTIDE SEQUENCE [LARGE SCALE GENOMIC DNA]</scope>
    <source>
        <strain evidence="9">108B</strain>
    </source>
</reference>
<keyword evidence="5" id="KW-0408">Iron</keyword>
<dbReference type="GO" id="GO:0051539">
    <property type="term" value="F:4 iron, 4 sulfur cluster binding"/>
    <property type="evidence" value="ECO:0007669"/>
    <property type="project" value="UniProtKB-KW"/>
</dbReference>
<dbReference type="PATRIC" id="fig|446692.3.peg.3751"/>
<keyword evidence="4 8" id="KW-0560">Oxidoreductase</keyword>
<dbReference type="PANTHER" id="PTHR32439">
    <property type="entry name" value="FERREDOXIN--NITRITE REDUCTASE, CHLOROPLASTIC"/>
    <property type="match status" value="1"/>
</dbReference>
<dbReference type="GO" id="GO:0046872">
    <property type="term" value="F:metal ion binding"/>
    <property type="evidence" value="ECO:0007669"/>
    <property type="project" value="UniProtKB-KW"/>
</dbReference>
<dbReference type="InterPro" id="IPR012798">
    <property type="entry name" value="Cbl_synth_CobG-like"/>
</dbReference>
<dbReference type="InterPro" id="IPR045854">
    <property type="entry name" value="NO2/SO3_Rdtase_4Fe4S_sf"/>
</dbReference>
<feature type="domain" description="Nitrite/Sulfite reductase ferredoxin-like" evidence="7">
    <location>
        <begin position="16"/>
        <end position="81"/>
    </location>
</feature>
<evidence type="ECO:0000313" key="8">
    <source>
        <dbReference type="EMBL" id="CEF42759.1"/>
    </source>
</evidence>
<keyword evidence="9" id="KW-1185">Reference proteome</keyword>
<dbReference type="RefSeq" id="WP_082666746.1">
    <property type="nucleotide sequence ID" value="NZ_LN606600.1"/>
</dbReference>
<dbReference type="InterPro" id="IPR051329">
    <property type="entry name" value="NIR_SIR_4Fe-4S"/>
</dbReference>
<organism evidence="8 9">
    <name type="scientific">Acetobacter senegalensis</name>
    <dbReference type="NCBI Taxonomy" id="446692"/>
    <lineage>
        <taxon>Bacteria</taxon>
        <taxon>Pseudomonadati</taxon>
        <taxon>Pseudomonadota</taxon>
        <taxon>Alphaproteobacteria</taxon>
        <taxon>Acetobacterales</taxon>
        <taxon>Acetobacteraceae</taxon>
        <taxon>Acetobacter</taxon>
    </lineage>
</organism>
<sequence>MSTLIVKGWCPGGLRPMLSGDGLLVRVKPLIGRLTQTQAAGIAYLADQCGNGLIDLSARATLTIRGVTDQTYDRLITGLKELNLIDPTPEAEARRNCIVTPYWENGDGTAELAEGLAKALQGQQGFRLPGKFGFALDTGPFPVLRAVSADIRIERDTNGMLLCRPDGADTGAHVTPDSLVQTAISLAEWFVTTGGRTRMAAHLADGAVLPSAFTVMKEASHRKIPQPVPHVSSAGVLVGFAFGQLQAVTLGALATHSPLRLTPWRMLLLEGQTQAPALNDIITSQNDPLLRVAACTGAPGCSQALLPTRHLAHALAPYVPQGQSLHISGCSKGCAHPNAASVTLVAQERGFALVRNGNACAASYERTFSPAMLLEDPDALFL</sequence>
<dbReference type="GO" id="GO:0043818">
    <property type="term" value="F:precorrin-3B synthase activity"/>
    <property type="evidence" value="ECO:0007669"/>
    <property type="project" value="UniProtKB-EC"/>
</dbReference>
<evidence type="ECO:0000256" key="2">
    <source>
        <dbReference type="ARBA" id="ARBA00022617"/>
    </source>
</evidence>
<dbReference type="GeneID" id="34784477"/>
<keyword evidence="2" id="KW-0349">Heme</keyword>
<keyword evidence="6" id="KW-0411">Iron-sulfur</keyword>
<dbReference type="InterPro" id="IPR005117">
    <property type="entry name" value="NiRdtase/SiRdtase_haem-b_fer"/>
</dbReference>
<dbReference type="Gene3D" id="3.90.480.10">
    <property type="entry name" value="Sulfite Reductase Hemoprotein,Domain 2"/>
    <property type="match status" value="1"/>
</dbReference>
<dbReference type="SUPFAM" id="SSF56014">
    <property type="entry name" value="Nitrite and sulphite reductase 4Fe-4S domain-like"/>
    <property type="match status" value="1"/>
</dbReference>
<dbReference type="EC" id="1.14.13.83" evidence="8"/>
<dbReference type="AlphaFoldDB" id="A0A0U5F1T9"/>
<proteinExistence type="predicted"/>
<evidence type="ECO:0000256" key="6">
    <source>
        <dbReference type="ARBA" id="ARBA00023014"/>
    </source>
</evidence>
<accession>A0A0U5F1T9</accession>
<keyword evidence="1" id="KW-0004">4Fe-4S</keyword>
<dbReference type="PANTHER" id="PTHR32439:SF9">
    <property type="entry name" value="BLR3264 PROTEIN"/>
    <property type="match status" value="1"/>
</dbReference>
<protein>
    <submittedName>
        <fullName evidence="8">Precorrin-3B synthase</fullName>
        <ecNumber evidence="8">1.14.13.83</ecNumber>
    </submittedName>
</protein>
<dbReference type="SUPFAM" id="SSF55124">
    <property type="entry name" value="Nitrite/Sulfite reductase N-terminal domain-like"/>
    <property type="match status" value="1"/>
</dbReference>
<evidence type="ECO:0000256" key="4">
    <source>
        <dbReference type="ARBA" id="ARBA00023002"/>
    </source>
</evidence>
<dbReference type="Gene3D" id="3.30.413.10">
    <property type="entry name" value="Sulfite Reductase Hemoprotein, domain 1"/>
    <property type="match status" value="2"/>
</dbReference>
<keyword evidence="3" id="KW-0479">Metal-binding</keyword>
<dbReference type="NCBIfam" id="TIGR02435">
    <property type="entry name" value="CobG"/>
    <property type="match status" value="1"/>
</dbReference>
<evidence type="ECO:0000256" key="1">
    <source>
        <dbReference type="ARBA" id="ARBA00022485"/>
    </source>
</evidence>
<gene>
    <name evidence="8" type="primary">cobG</name>
    <name evidence="8" type="ORF">ASN_3532</name>
</gene>
<evidence type="ECO:0000256" key="3">
    <source>
        <dbReference type="ARBA" id="ARBA00022723"/>
    </source>
</evidence>
<evidence type="ECO:0000256" key="5">
    <source>
        <dbReference type="ARBA" id="ARBA00023004"/>
    </source>
</evidence>
<name>A0A0U5F1T9_9PROT</name>
<dbReference type="InterPro" id="IPR036136">
    <property type="entry name" value="Nit/Sulf_reduc_fer-like_dom_sf"/>
</dbReference>